<reference evidence="1 2" key="1">
    <citation type="submission" date="2020-04" db="EMBL/GenBank/DDBJ databases">
        <title>Novel species.</title>
        <authorList>
            <person name="Teo W.F.A."/>
            <person name="Lipun K."/>
            <person name="Srisuk N."/>
            <person name="Duangmal K."/>
        </authorList>
    </citation>
    <scope>NUCLEOTIDE SEQUENCE [LARGE SCALE GENOMIC DNA]</scope>
    <source>
        <strain evidence="1 2">K13G38</strain>
    </source>
</reference>
<sequence length="366" mass="39715">MTTTTTKLPDGRTRINISDPAQLIAAIPCLLGFCPENSIVLIGLSKGKGTKITALVRVDLPAADLETDAVEAITRALCQNPGEEVLTVVIGRHPDHPPGSSGPPHSALVRRVAAAFHKRGRKAGYAAWVPEIRGGARWRTYRECAPDNEGVLPEPASTVMAAVCVAEGLVTFDSRAEMEKLLEPDDPLAHDRRARLLDTAVDALAPDLTPKSTYEQYARIVRAAIDQVRRDDLSFTDEKVVRLALALSNPLVRDSCLRTALPQGSVRSRYARRLWLELVRLTPPPERAEAAALLCHAAYLHGEGSFAIMAAENALDADPSHPLASLLHACLTHGLPPDQLQHLTDDIPDLYRPRALQAELSAQKDP</sequence>
<dbReference type="InterPro" id="IPR025447">
    <property type="entry name" value="DUF4192"/>
</dbReference>
<evidence type="ECO:0000313" key="1">
    <source>
        <dbReference type="EMBL" id="NKQ52968.1"/>
    </source>
</evidence>
<protein>
    <submittedName>
        <fullName evidence="1">DUF4192 domain-containing protein</fullName>
    </submittedName>
</protein>
<proteinExistence type="predicted"/>
<comment type="caution">
    <text evidence="1">The sequence shown here is derived from an EMBL/GenBank/DDBJ whole genome shotgun (WGS) entry which is preliminary data.</text>
</comment>
<accession>A0ABX1IZM5</accession>
<evidence type="ECO:0000313" key="2">
    <source>
        <dbReference type="Proteomes" id="UP000715441"/>
    </source>
</evidence>
<name>A0ABX1IZM5_9PSEU</name>
<gene>
    <name evidence="1" type="ORF">HFP15_08755</name>
</gene>
<dbReference type="Pfam" id="PF13830">
    <property type="entry name" value="DUF4192"/>
    <property type="match status" value="1"/>
</dbReference>
<keyword evidence="2" id="KW-1185">Reference proteome</keyword>
<organism evidence="1 2">
    <name type="scientific">Amycolatopsis acididurans</name>
    <dbReference type="NCBI Taxonomy" id="2724524"/>
    <lineage>
        <taxon>Bacteria</taxon>
        <taxon>Bacillati</taxon>
        <taxon>Actinomycetota</taxon>
        <taxon>Actinomycetes</taxon>
        <taxon>Pseudonocardiales</taxon>
        <taxon>Pseudonocardiaceae</taxon>
        <taxon>Amycolatopsis</taxon>
    </lineage>
</organism>
<dbReference type="Proteomes" id="UP000715441">
    <property type="component" value="Unassembled WGS sequence"/>
</dbReference>
<dbReference type="EMBL" id="JAAXLS010000004">
    <property type="protein sequence ID" value="NKQ52968.1"/>
    <property type="molecule type" value="Genomic_DNA"/>
</dbReference>
<dbReference type="RefSeq" id="WP_168513446.1">
    <property type="nucleotide sequence ID" value="NZ_JAAXLS010000004.1"/>
</dbReference>